<dbReference type="InterPro" id="IPR000679">
    <property type="entry name" value="Znf_GATA"/>
</dbReference>
<evidence type="ECO:0000256" key="1">
    <source>
        <dbReference type="ARBA" id="ARBA00022723"/>
    </source>
</evidence>
<dbReference type="InterPro" id="IPR013655">
    <property type="entry name" value="PAS_fold_3"/>
</dbReference>
<dbReference type="SMART" id="SM00401">
    <property type="entry name" value="ZnF_GATA"/>
    <property type="match status" value="1"/>
</dbReference>
<feature type="domain" description="GATA-type" evidence="7">
    <location>
        <begin position="354"/>
        <end position="392"/>
    </location>
</feature>
<keyword evidence="1" id="KW-0479">Metal-binding</keyword>
<dbReference type="EMBL" id="VCAU01000180">
    <property type="protein sequence ID" value="KAF9883152.1"/>
    <property type="molecule type" value="Genomic_DNA"/>
</dbReference>
<name>A0AAD4GN71_ASPNN</name>
<feature type="region of interest" description="Disordered" evidence="5">
    <location>
        <begin position="1"/>
        <end position="36"/>
    </location>
</feature>
<dbReference type="InterPro" id="IPR035965">
    <property type="entry name" value="PAS-like_dom_sf"/>
</dbReference>
<protein>
    <submittedName>
        <fullName evidence="8">Blue light receptor</fullName>
    </submittedName>
</protein>
<dbReference type="CDD" id="cd00130">
    <property type="entry name" value="PAS"/>
    <property type="match status" value="1"/>
</dbReference>
<evidence type="ECO:0000259" key="6">
    <source>
        <dbReference type="PROSITE" id="PS50112"/>
    </source>
</evidence>
<dbReference type="GO" id="GO:0006355">
    <property type="term" value="P:regulation of DNA-templated transcription"/>
    <property type="evidence" value="ECO:0007669"/>
    <property type="project" value="InterPro"/>
</dbReference>
<accession>A0AAD4GN71</accession>
<dbReference type="PANTHER" id="PTHR45658:SF18">
    <property type="entry name" value="PROTEIN GAT2"/>
    <property type="match status" value="1"/>
</dbReference>
<dbReference type="Gene3D" id="3.30.450.20">
    <property type="entry name" value="PAS domain"/>
    <property type="match status" value="1"/>
</dbReference>
<evidence type="ECO:0000313" key="8">
    <source>
        <dbReference type="EMBL" id="KAF9883152.1"/>
    </source>
</evidence>
<dbReference type="GO" id="GO:0043565">
    <property type="term" value="F:sequence-specific DNA binding"/>
    <property type="evidence" value="ECO:0007669"/>
    <property type="project" value="InterPro"/>
</dbReference>
<dbReference type="Proteomes" id="UP001194746">
    <property type="component" value="Unassembled WGS sequence"/>
</dbReference>
<dbReference type="GO" id="GO:0008270">
    <property type="term" value="F:zinc ion binding"/>
    <property type="evidence" value="ECO:0007669"/>
    <property type="project" value="UniProtKB-KW"/>
</dbReference>
<keyword evidence="8" id="KW-0675">Receptor</keyword>
<evidence type="ECO:0000259" key="7">
    <source>
        <dbReference type="PROSITE" id="PS50114"/>
    </source>
</evidence>
<dbReference type="PROSITE" id="PS00344">
    <property type="entry name" value="GATA_ZN_FINGER_1"/>
    <property type="match status" value="1"/>
</dbReference>
<dbReference type="CDD" id="cd00202">
    <property type="entry name" value="ZnF_GATA"/>
    <property type="match status" value="1"/>
</dbReference>
<organism evidence="8 9">
    <name type="scientific">Aspergillus nanangensis</name>
    <dbReference type="NCBI Taxonomy" id="2582783"/>
    <lineage>
        <taxon>Eukaryota</taxon>
        <taxon>Fungi</taxon>
        <taxon>Dikarya</taxon>
        <taxon>Ascomycota</taxon>
        <taxon>Pezizomycotina</taxon>
        <taxon>Eurotiomycetes</taxon>
        <taxon>Eurotiomycetidae</taxon>
        <taxon>Eurotiales</taxon>
        <taxon>Aspergillaceae</taxon>
        <taxon>Aspergillus</taxon>
        <taxon>Aspergillus subgen. Circumdati</taxon>
    </lineage>
</organism>
<keyword evidence="9" id="KW-1185">Reference proteome</keyword>
<keyword evidence="3" id="KW-0862">Zinc</keyword>
<evidence type="ECO:0000256" key="4">
    <source>
        <dbReference type="PROSITE-ProRule" id="PRU00094"/>
    </source>
</evidence>
<dbReference type="InterPro" id="IPR013088">
    <property type="entry name" value="Znf_NHR/GATA"/>
</dbReference>
<reference evidence="8" key="2">
    <citation type="submission" date="2020-02" db="EMBL/GenBank/DDBJ databases">
        <authorList>
            <person name="Gilchrist C.L.M."/>
            <person name="Chooi Y.-H."/>
        </authorList>
    </citation>
    <scope>NUCLEOTIDE SEQUENCE</scope>
    <source>
        <strain evidence="8">MST-FP2251</strain>
    </source>
</reference>
<dbReference type="SUPFAM" id="SSF57716">
    <property type="entry name" value="Glucocorticoid receptor-like (DNA-binding domain)"/>
    <property type="match status" value="1"/>
</dbReference>
<dbReference type="Gene3D" id="3.30.50.10">
    <property type="entry name" value="Erythroid Transcription Factor GATA-1, subunit A"/>
    <property type="match status" value="1"/>
</dbReference>
<evidence type="ECO:0000256" key="3">
    <source>
        <dbReference type="ARBA" id="ARBA00022833"/>
    </source>
</evidence>
<evidence type="ECO:0000256" key="2">
    <source>
        <dbReference type="ARBA" id="ARBA00022771"/>
    </source>
</evidence>
<dbReference type="SMART" id="SM00091">
    <property type="entry name" value="PAS"/>
    <property type="match status" value="1"/>
</dbReference>
<feature type="compositionally biased region" description="Polar residues" evidence="5">
    <location>
        <begin position="233"/>
        <end position="256"/>
    </location>
</feature>
<sequence>MDLVAHDLPTRGPVLAQTSSHAMPAESRNGPSLALENRTFPPPVSSALANNVVAAGQSSSNLTTGSSSDPAGELSWPHRVISEMRDMILLLGSDRRVLYISPSCESIIGYPAIEMVQNDFAQYVHRDDRPIFSAGVDECIARARPLRCHVRFNKQDHKLCILEVYGHPHFEDKDCRGFFLMCRPYPTKSCSLLDSFLEHKIENIRLNQRIAQLKEEEEEDLLLSQQPYPHLSQAGNPTRPPATSAQANAQDSTTSGDENESSDGPTTGDDSESRPYLEAEDENIPPAEDLSHIEGIEVMTGLFYGDGERSQGLSTGLRQGRLIQCDMEMITSDQQARTIQDSDRRKRLKGEYMCTDCGTADSPEWRKGPEGPKTLCNACGLRWAKKEKKRQE</sequence>
<comment type="caution">
    <text evidence="8">The sequence shown here is derived from an EMBL/GenBank/DDBJ whole genome shotgun (WGS) entry which is preliminary data.</text>
</comment>
<evidence type="ECO:0000313" key="9">
    <source>
        <dbReference type="Proteomes" id="UP001194746"/>
    </source>
</evidence>
<dbReference type="PANTHER" id="PTHR45658">
    <property type="entry name" value="GATA TRANSCRIPTION FACTOR"/>
    <property type="match status" value="1"/>
</dbReference>
<feature type="region of interest" description="Disordered" evidence="5">
    <location>
        <begin position="228"/>
        <end position="278"/>
    </location>
</feature>
<feature type="domain" description="PAS" evidence="6">
    <location>
        <begin position="79"/>
        <end position="143"/>
    </location>
</feature>
<dbReference type="InterPro" id="IPR000014">
    <property type="entry name" value="PAS"/>
</dbReference>
<proteinExistence type="predicted"/>
<keyword evidence="2 4" id="KW-0863">Zinc-finger</keyword>
<dbReference type="PROSITE" id="PS50112">
    <property type="entry name" value="PAS"/>
    <property type="match status" value="1"/>
</dbReference>
<dbReference type="AlphaFoldDB" id="A0AAD4GN71"/>
<dbReference type="NCBIfam" id="TIGR00229">
    <property type="entry name" value="sensory_box"/>
    <property type="match status" value="1"/>
</dbReference>
<evidence type="ECO:0000256" key="5">
    <source>
        <dbReference type="SAM" id="MobiDB-lite"/>
    </source>
</evidence>
<dbReference type="SUPFAM" id="SSF55785">
    <property type="entry name" value="PYP-like sensor domain (PAS domain)"/>
    <property type="match status" value="1"/>
</dbReference>
<dbReference type="InterPro" id="IPR051140">
    <property type="entry name" value="GATA_TF"/>
</dbReference>
<reference evidence="8" key="1">
    <citation type="journal article" date="2019" name="Beilstein J. Org. Chem.">
        <title>Nanangenines: drimane sesquiterpenoids as the dominant metabolite cohort of a novel Australian fungus, Aspergillus nanangensis.</title>
        <authorList>
            <person name="Lacey H.J."/>
            <person name="Gilchrist C.L.M."/>
            <person name="Crombie A."/>
            <person name="Kalaitzis J.A."/>
            <person name="Vuong D."/>
            <person name="Rutledge P.J."/>
            <person name="Turner P."/>
            <person name="Pitt J.I."/>
            <person name="Lacey E."/>
            <person name="Chooi Y.H."/>
            <person name="Piggott A.M."/>
        </authorList>
    </citation>
    <scope>NUCLEOTIDE SEQUENCE</scope>
    <source>
        <strain evidence="8">MST-FP2251</strain>
    </source>
</reference>
<dbReference type="Pfam" id="PF00320">
    <property type="entry name" value="GATA"/>
    <property type="match status" value="1"/>
</dbReference>
<dbReference type="Pfam" id="PF08447">
    <property type="entry name" value="PAS_3"/>
    <property type="match status" value="1"/>
</dbReference>
<gene>
    <name evidence="8" type="primary">WC2</name>
    <name evidence="8" type="ORF">FE257_004037</name>
</gene>
<dbReference type="PROSITE" id="PS50114">
    <property type="entry name" value="GATA_ZN_FINGER_2"/>
    <property type="match status" value="1"/>
</dbReference>